<keyword evidence="8" id="KW-1185">Reference proteome</keyword>
<evidence type="ECO:0000256" key="1">
    <source>
        <dbReference type="ARBA" id="ARBA00004162"/>
    </source>
</evidence>
<dbReference type="Proteomes" id="UP000192140">
    <property type="component" value="Unassembled WGS sequence"/>
</dbReference>
<evidence type="ECO:0000259" key="6">
    <source>
        <dbReference type="Pfam" id="PF04335"/>
    </source>
</evidence>
<dbReference type="Gene3D" id="3.10.450.230">
    <property type="entry name" value="VirB8 protein"/>
    <property type="match status" value="1"/>
</dbReference>
<evidence type="ECO:0000256" key="5">
    <source>
        <dbReference type="SAM" id="Phobius"/>
    </source>
</evidence>
<dbReference type="RefSeq" id="WP_080855249.1">
    <property type="nucleotide sequence ID" value="NZ_LT009777.1"/>
</dbReference>
<gene>
    <name evidence="7" type="primary">virB</name>
    <name evidence="7" type="ORF">AGR7A_pAt20333</name>
</gene>
<evidence type="ECO:0000256" key="4">
    <source>
        <dbReference type="ARBA" id="ARBA00023136"/>
    </source>
</evidence>
<dbReference type="AlphaFoldDB" id="A0A1S7U9X8"/>
<evidence type="ECO:0000256" key="3">
    <source>
        <dbReference type="ARBA" id="ARBA00022989"/>
    </source>
</evidence>
<dbReference type="GO" id="GO:0005886">
    <property type="term" value="C:plasma membrane"/>
    <property type="evidence" value="ECO:0007669"/>
    <property type="project" value="UniProtKB-SubCell"/>
</dbReference>
<evidence type="ECO:0000313" key="8">
    <source>
        <dbReference type="Proteomes" id="UP000192140"/>
    </source>
</evidence>
<reference evidence="7" key="1">
    <citation type="submission" date="2016-01" db="EMBL/GenBank/DDBJ databases">
        <authorList>
            <person name="Regsiter A."/>
            <person name="william w."/>
        </authorList>
    </citation>
    <scope>NUCLEOTIDE SEQUENCE</scope>
    <source>
        <strain evidence="7">NCPPB 1641</strain>
    </source>
</reference>
<comment type="subcellular location">
    <subcellularLocation>
        <location evidence="1">Cell membrane</location>
        <topology evidence="1">Single-pass membrane protein</topology>
    </subcellularLocation>
</comment>
<dbReference type="InterPro" id="IPR007430">
    <property type="entry name" value="VirB8"/>
</dbReference>
<accession>A0A1S7U9X8</accession>
<evidence type="ECO:0000313" key="7">
    <source>
        <dbReference type="EMBL" id="CVI63693.1"/>
    </source>
</evidence>
<dbReference type="EMBL" id="FCNP01000049">
    <property type="protein sequence ID" value="CVI63693.1"/>
    <property type="molecule type" value="Genomic_DNA"/>
</dbReference>
<comment type="caution">
    <text evidence="7">The sequence shown here is derived from an EMBL/GenBank/DDBJ whole genome shotgun (WGS) entry which is preliminary data.</text>
</comment>
<dbReference type="SUPFAM" id="SSF54427">
    <property type="entry name" value="NTF2-like"/>
    <property type="match status" value="1"/>
</dbReference>
<keyword evidence="2 5" id="KW-0812">Transmembrane</keyword>
<organism evidence="7 8">
    <name type="scientific">Agrobacterium deltaense NCPPB 1641</name>
    <dbReference type="NCBI Taxonomy" id="1183425"/>
    <lineage>
        <taxon>Bacteria</taxon>
        <taxon>Pseudomonadati</taxon>
        <taxon>Pseudomonadota</taxon>
        <taxon>Alphaproteobacteria</taxon>
        <taxon>Hyphomicrobiales</taxon>
        <taxon>Rhizobiaceae</taxon>
        <taxon>Rhizobium/Agrobacterium group</taxon>
        <taxon>Agrobacterium</taxon>
    </lineage>
</organism>
<feature type="transmembrane region" description="Helical" evidence="5">
    <location>
        <begin position="39"/>
        <end position="62"/>
    </location>
</feature>
<evidence type="ECO:0000256" key="2">
    <source>
        <dbReference type="ARBA" id="ARBA00022692"/>
    </source>
</evidence>
<keyword evidence="4 5" id="KW-0472">Membrane</keyword>
<dbReference type="InterPro" id="IPR032710">
    <property type="entry name" value="NTF2-like_dom_sf"/>
</dbReference>
<keyword evidence="3 5" id="KW-1133">Transmembrane helix</keyword>
<feature type="domain" description="Bacterial virulence protein VirB8" evidence="6">
    <location>
        <begin position="23"/>
        <end position="227"/>
    </location>
</feature>
<sequence>MDNPDHALLVQRDTLAKHYKDVEAFQAKRTKSARRLSKVLVVIAAVAVLGNVAQAFTIASMLPLSKLVPVFLWVRPDGTLDSEVSVSQLPATQEQAVVNASLWEYVRLRESYTADTAQYAYDLVSDFSAPDVRRDYQQFFNYPSPSSPQTIIGKRGKVQVEHIGSNDIIPGMQQIRYKRSVLMDGQPPIVTTWTATVRYEKVTKMPGRLRLDNPGGLVVTSYQNSEDTVSNSGRSQP</sequence>
<dbReference type="Pfam" id="PF04335">
    <property type="entry name" value="VirB8"/>
    <property type="match status" value="1"/>
</dbReference>
<name>A0A1S7U9X8_9HYPH</name>
<proteinExistence type="predicted"/>
<dbReference type="NCBIfam" id="NF010439">
    <property type="entry name" value="PRK13865.1"/>
    <property type="match status" value="1"/>
</dbReference>
<protein>
    <submittedName>
        <fullName evidence="7">Protein virB8</fullName>
    </submittedName>
</protein>